<dbReference type="AlphaFoldDB" id="A0A1Q2GVH5"/>
<gene>
    <name evidence="2" type="ORF">B0W48_04405</name>
</gene>
<dbReference type="KEGG" id="paln:B0W48_04405"/>
<name>A0A1Q2GVH5_9GAMM</name>
<evidence type="ECO:0000313" key="2">
    <source>
        <dbReference type="EMBL" id="AQP99114.1"/>
    </source>
</evidence>
<feature type="signal peptide" evidence="1">
    <location>
        <begin position="1"/>
        <end position="23"/>
    </location>
</feature>
<evidence type="ECO:0000313" key="3">
    <source>
        <dbReference type="Proteomes" id="UP000188243"/>
    </source>
</evidence>
<organism evidence="2 3">
    <name type="scientific">Pseudoalteromonas aliena</name>
    <dbReference type="NCBI Taxonomy" id="247523"/>
    <lineage>
        <taxon>Bacteria</taxon>
        <taxon>Pseudomonadati</taxon>
        <taxon>Pseudomonadota</taxon>
        <taxon>Gammaproteobacteria</taxon>
        <taxon>Alteromonadales</taxon>
        <taxon>Pseudoalteromonadaceae</taxon>
        <taxon>Pseudoalteromonas</taxon>
    </lineage>
</organism>
<keyword evidence="1" id="KW-0732">Signal</keyword>
<sequence length="57" mass="6126">MNNRILVTSSLLALSLLTANAYAMDVHATFNELDKDSNGTLSEAEAGEDAVLHENFS</sequence>
<dbReference type="EMBL" id="CP019628">
    <property type="protein sequence ID" value="AQP99114.1"/>
    <property type="molecule type" value="Genomic_DNA"/>
</dbReference>
<reference evidence="2 3" key="1">
    <citation type="submission" date="2017-02" db="EMBL/GenBank/DDBJ databases">
        <title>Complete genome sequence of the cold-active Pseudoalteromonas aliena strain EH1 isolated from Arctic seawater.</title>
        <authorList>
            <person name="Kim E."/>
            <person name="Heo E."/>
            <person name="Kim H."/>
            <person name="Kim D."/>
        </authorList>
    </citation>
    <scope>NUCLEOTIDE SEQUENCE [LARGE SCALE GENOMIC DNA]</scope>
    <source>
        <strain evidence="2 3">EH1</strain>
    </source>
</reference>
<protein>
    <submittedName>
        <fullName evidence="2">Cag pathogenicity island protein Cag25</fullName>
    </submittedName>
</protein>
<feature type="chain" id="PRO_5012094590" evidence="1">
    <location>
        <begin position="24"/>
        <end position="57"/>
    </location>
</feature>
<accession>A0A1Q2GVH5</accession>
<proteinExistence type="predicted"/>
<evidence type="ECO:0000256" key="1">
    <source>
        <dbReference type="SAM" id="SignalP"/>
    </source>
</evidence>
<dbReference type="Proteomes" id="UP000188243">
    <property type="component" value="Chromosome"/>
</dbReference>